<dbReference type="RefSeq" id="WP_286347016.1">
    <property type="nucleotide sequence ID" value="NZ_AP027733.1"/>
</dbReference>
<gene>
    <name evidence="2" type="ORF">GCM10025867_49740</name>
</gene>
<evidence type="ECO:0000313" key="2">
    <source>
        <dbReference type="EMBL" id="BDZ52733.1"/>
    </source>
</evidence>
<evidence type="ECO:0000313" key="3">
    <source>
        <dbReference type="Proteomes" id="UP001321486"/>
    </source>
</evidence>
<organism evidence="2 3">
    <name type="scientific">Frondihabitans sucicola</name>
    <dbReference type="NCBI Taxonomy" id="1268041"/>
    <lineage>
        <taxon>Bacteria</taxon>
        <taxon>Bacillati</taxon>
        <taxon>Actinomycetota</taxon>
        <taxon>Actinomycetes</taxon>
        <taxon>Micrococcales</taxon>
        <taxon>Microbacteriaceae</taxon>
        <taxon>Frondihabitans</taxon>
    </lineage>
</organism>
<geneLocation type="plasmid" evidence="2 3">
    <name>pNBRC108728a</name>
</geneLocation>
<keyword evidence="2" id="KW-0614">Plasmid</keyword>
<keyword evidence="1" id="KW-0472">Membrane</keyword>
<keyword evidence="1" id="KW-1133">Transmembrane helix</keyword>
<name>A0ABN6YB24_9MICO</name>
<protein>
    <submittedName>
        <fullName evidence="2">Uncharacterized protein</fullName>
    </submittedName>
</protein>
<reference evidence="3" key="1">
    <citation type="journal article" date="2019" name="Int. J. Syst. Evol. Microbiol.">
        <title>The Global Catalogue of Microorganisms (GCM) 10K type strain sequencing project: providing services to taxonomists for standard genome sequencing and annotation.</title>
        <authorList>
            <consortium name="The Broad Institute Genomics Platform"/>
            <consortium name="The Broad Institute Genome Sequencing Center for Infectious Disease"/>
            <person name="Wu L."/>
            <person name="Ma J."/>
        </authorList>
    </citation>
    <scope>NUCLEOTIDE SEQUENCE [LARGE SCALE GENOMIC DNA]</scope>
    <source>
        <strain evidence="3">NBRC 108728</strain>
    </source>
</reference>
<dbReference type="EMBL" id="AP027733">
    <property type="protein sequence ID" value="BDZ52733.1"/>
    <property type="molecule type" value="Genomic_DNA"/>
</dbReference>
<feature type="transmembrane region" description="Helical" evidence="1">
    <location>
        <begin position="37"/>
        <end position="54"/>
    </location>
</feature>
<proteinExistence type="predicted"/>
<feature type="transmembrane region" description="Helical" evidence="1">
    <location>
        <begin position="60"/>
        <end position="76"/>
    </location>
</feature>
<keyword evidence="3" id="KW-1185">Reference proteome</keyword>
<evidence type="ECO:0000256" key="1">
    <source>
        <dbReference type="SAM" id="Phobius"/>
    </source>
</evidence>
<keyword evidence="1" id="KW-0812">Transmembrane</keyword>
<dbReference type="Proteomes" id="UP001321486">
    <property type="component" value="Plasmid pNBRC108728a"/>
</dbReference>
<accession>A0ABN6YB24</accession>
<sequence length="211" mass="23656">MYDDFTPAERASMIATRPPDHLQPRVTPHGVHANRSILVFVLVAALILAGSIAYPATSPLLLGLFAAVGYFAWWRHRDGTERIQARIAKGWARRVRLYVATITERPEADFVAMFDAPPSRDHVIHDGSNFTFHAVDSLPEGDRHLWVVVDHGGDVEVIERLIEREVMKPRPMLRLPEIVEMTIDKPGRVYQPTIRAIPVDEAAPAEVFALA</sequence>